<organism evidence="1 2">
    <name type="scientific">Opisthorchis felineus</name>
    <dbReference type="NCBI Taxonomy" id="147828"/>
    <lineage>
        <taxon>Eukaryota</taxon>
        <taxon>Metazoa</taxon>
        <taxon>Spiralia</taxon>
        <taxon>Lophotrochozoa</taxon>
        <taxon>Platyhelminthes</taxon>
        <taxon>Trematoda</taxon>
        <taxon>Digenea</taxon>
        <taxon>Opisthorchiida</taxon>
        <taxon>Opisthorchiata</taxon>
        <taxon>Opisthorchiidae</taxon>
        <taxon>Opisthorchis</taxon>
    </lineage>
</organism>
<proteinExistence type="predicted"/>
<comment type="caution">
    <text evidence="1">The sequence shown here is derived from an EMBL/GenBank/DDBJ whole genome shotgun (WGS) entry which is preliminary data.</text>
</comment>
<dbReference type="EMBL" id="SJOL01006242">
    <property type="protein sequence ID" value="TGZ69051.1"/>
    <property type="molecule type" value="Genomic_DNA"/>
</dbReference>
<name>A0A4S2LYT4_OPIFE</name>
<dbReference type="AlphaFoldDB" id="A0A4S2LYT4"/>
<keyword evidence="2" id="KW-1185">Reference proteome</keyword>
<sequence>MFPAKHQDSASEKKKGWKKALNRCVARCGDNDGSCLREFPLAPFPVKSVIISSLDFVPVYILGKHGCRRVHWYIVYDNR</sequence>
<reference evidence="1 2" key="1">
    <citation type="journal article" date="2019" name="BMC Genomics">
        <title>New insights from Opisthorchis felineus genome: update on genomics of the epidemiologically important liver flukes.</title>
        <authorList>
            <person name="Ershov N.I."/>
            <person name="Mordvinov V.A."/>
            <person name="Prokhortchouk E.B."/>
            <person name="Pakharukova M.Y."/>
            <person name="Gunbin K.V."/>
            <person name="Ustyantsev K."/>
            <person name="Genaev M.A."/>
            <person name="Blinov A.G."/>
            <person name="Mazur A."/>
            <person name="Boulygina E."/>
            <person name="Tsygankova S."/>
            <person name="Khrameeva E."/>
            <person name="Chekanov N."/>
            <person name="Fan G."/>
            <person name="Xiao A."/>
            <person name="Zhang H."/>
            <person name="Xu X."/>
            <person name="Yang H."/>
            <person name="Solovyev V."/>
            <person name="Lee S.M."/>
            <person name="Liu X."/>
            <person name="Afonnikov D.A."/>
            <person name="Skryabin K.G."/>
        </authorList>
    </citation>
    <scope>NUCLEOTIDE SEQUENCE [LARGE SCALE GENOMIC DNA]</scope>
    <source>
        <strain evidence="1">AK-0245</strain>
        <tissue evidence="1">Whole organism</tissue>
    </source>
</reference>
<accession>A0A4S2LYT4</accession>
<evidence type="ECO:0000313" key="1">
    <source>
        <dbReference type="EMBL" id="TGZ69051.1"/>
    </source>
</evidence>
<protein>
    <submittedName>
        <fullName evidence="1">Uncharacterized protein</fullName>
    </submittedName>
</protein>
<dbReference type="Proteomes" id="UP000308267">
    <property type="component" value="Unassembled WGS sequence"/>
</dbReference>
<gene>
    <name evidence="1" type="ORF">CRM22_003946</name>
</gene>
<evidence type="ECO:0000313" key="2">
    <source>
        <dbReference type="Proteomes" id="UP000308267"/>
    </source>
</evidence>